<dbReference type="SUPFAM" id="SSF52540">
    <property type="entry name" value="P-loop containing nucleoside triphosphate hydrolases"/>
    <property type="match status" value="1"/>
</dbReference>
<dbReference type="InterPro" id="IPR041677">
    <property type="entry name" value="DNA2/NAM7_AAA_11"/>
</dbReference>
<dbReference type="EMBL" id="NEDP02003953">
    <property type="protein sequence ID" value="OWF47298.1"/>
    <property type="molecule type" value="Genomic_DNA"/>
</dbReference>
<dbReference type="InterPro" id="IPR057373">
    <property type="entry name" value="ZNFX1"/>
</dbReference>
<keyword evidence="4" id="KW-1185">Reference proteome</keyword>
<dbReference type="GO" id="GO:0004386">
    <property type="term" value="F:helicase activity"/>
    <property type="evidence" value="ECO:0007669"/>
    <property type="project" value="InterPro"/>
</dbReference>
<evidence type="ECO:0000259" key="2">
    <source>
        <dbReference type="Pfam" id="PF25396"/>
    </source>
</evidence>
<reference evidence="3 4" key="1">
    <citation type="journal article" date="2017" name="Nat. Ecol. Evol.">
        <title>Scallop genome provides insights into evolution of bilaterian karyotype and development.</title>
        <authorList>
            <person name="Wang S."/>
            <person name="Zhang J."/>
            <person name="Jiao W."/>
            <person name="Li J."/>
            <person name="Xun X."/>
            <person name="Sun Y."/>
            <person name="Guo X."/>
            <person name="Huan P."/>
            <person name="Dong B."/>
            <person name="Zhang L."/>
            <person name="Hu X."/>
            <person name="Sun X."/>
            <person name="Wang J."/>
            <person name="Zhao C."/>
            <person name="Wang Y."/>
            <person name="Wang D."/>
            <person name="Huang X."/>
            <person name="Wang R."/>
            <person name="Lv J."/>
            <person name="Li Y."/>
            <person name="Zhang Z."/>
            <person name="Liu B."/>
            <person name="Lu W."/>
            <person name="Hui Y."/>
            <person name="Liang J."/>
            <person name="Zhou Z."/>
            <person name="Hou R."/>
            <person name="Li X."/>
            <person name="Liu Y."/>
            <person name="Li H."/>
            <person name="Ning X."/>
            <person name="Lin Y."/>
            <person name="Zhao L."/>
            <person name="Xing Q."/>
            <person name="Dou J."/>
            <person name="Li Y."/>
            <person name="Mao J."/>
            <person name="Guo H."/>
            <person name="Dou H."/>
            <person name="Li T."/>
            <person name="Mu C."/>
            <person name="Jiang W."/>
            <person name="Fu Q."/>
            <person name="Fu X."/>
            <person name="Miao Y."/>
            <person name="Liu J."/>
            <person name="Yu Q."/>
            <person name="Li R."/>
            <person name="Liao H."/>
            <person name="Li X."/>
            <person name="Kong Y."/>
            <person name="Jiang Z."/>
            <person name="Chourrout D."/>
            <person name="Li R."/>
            <person name="Bao Z."/>
        </authorList>
    </citation>
    <scope>NUCLEOTIDE SEQUENCE [LARGE SCALE GENOMIC DNA]</scope>
    <source>
        <strain evidence="3 4">PY_sf001</strain>
    </source>
</reference>
<dbReference type="PANTHER" id="PTHR10887">
    <property type="entry name" value="DNA2/NAM7 HELICASE FAMILY"/>
    <property type="match status" value="1"/>
</dbReference>
<feature type="domain" description="ZNFX1" evidence="2">
    <location>
        <begin position="268"/>
        <end position="369"/>
    </location>
</feature>
<dbReference type="GO" id="GO:0031380">
    <property type="term" value="C:nuclear RNA-directed RNA polymerase complex"/>
    <property type="evidence" value="ECO:0007669"/>
    <property type="project" value="TreeGrafter"/>
</dbReference>
<dbReference type="Gene3D" id="3.40.50.300">
    <property type="entry name" value="P-loop containing nucleotide triphosphate hydrolases"/>
    <property type="match status" value="1"/>
</dbReference>
<dbReference type="Pfam" id="PF25396">
    <property type="entry name" value="ZNFX1"/>
    <property type="match status" value="1"/>
</dbReference>
<comment type="caution">
    <text evidence="3">The sequence shown here is derived from an EMBL/GenBank/DDBJ whole genome shotgun (WGS) entry which is preliminary data.</text>
</comment>
<protein>
    <submittedName>
        <fullName evidence="3">NFX1-type zinc finger-containing protein 1</fullName>
    </submittedName>
</protein>
<proteinExistence type="predicted"/>
<evidence type="ECO:0000259" key="1">
    <source>
        <dbReference type="Pfam" id="PF13086"/>
    </source>
</evidence>
<sequence>MAWGKAPQMFTGDQLTSLLTESETCADVLDFLVTKERQQTELTLSRPGLAPDYVTQMVLVLLKASQCKTNEVGVIDLLTILVGSKFFMCELVATSSTFTCHTEGEDALRFIDNLVEILQQVHRLLPNLFNNAFSLIIILKKKTEDILMTSTEEQRQRVVKLSEKLSEMRDNVMKVLVSCPQDDPRFPFERQAPPDDFRNIPILPRVVDIFLRSRGSFLRKNKSRGGYNDLNHYLDVQFRLLREDCICPLREGITQYVQETSTGCHVRRLQNGRLYRNVTVKKHGHYLEEKLFEVTLDSQHAQKINWKSSKRLLHGSLLCFSADNFHTMEFAVVESPDRQMLAESYIFPAIFPTFAEIELSTKYTMVESSAFFESYRHVLEGLQNIEKLPLEQYIVDCKNSINPPRYLQNDSSEYDLEPIASDRLLTTALDTKRKTENNLQVRLHDPMSQWPRADVLHLDQSQYVAYHAALTQEFVLIQGPPGTGKTHVGIQIVKTLLHNKNVWSQPSKTEEAGLLTTRPLGKNSDQKNNQLLVVCFTNHALDQFLEGIVGCFEGENRALLQNEIVRVGSQCKNLTIEPFNLKNHKKDFHCDYTKLEKLRKTATALHTQLLTIHISLRNLQTTILEFEILRPVMSQRHADAFACDTPHASSQKLYQWLKAGKGPWIKKASQAYKKSLKTTKQPKHDHANRQNAVNQDFIDTEADKAEEEIRIDDDDLHLATRLKIGLDIKEEIQNILKPKHEYMPQIDDALKSFLKQEADITLSKLCSVNMMRAMEVKSLRGSLNKLKLERRWRLLQKREKGIRCENFQKINSHCHDDNRCRTLS</sequence>
<dbReference type="GO" id="GO:0031048">
    <property type="term" value="P:regulatory ncRNA-mediated heterochromatin formation"/>
    <property type="evidence" value="ECO:0007669"/>
    <property type="project" value="TreeGrafter"/>
</dbReference>
<dbReference type="STRING" id="6573.A0A210QEZ1"/>
<dbReference type="InterPro" id="IPR027417">
    <property type="entry name" value="P-loop_NTPase"/>
</dbReference>
<organism evidence="3 4">
    <name type="scientific">Mizuhopecten yessoensis</name>
    <name type="common">Japanese scallop</name>
    <name type="synonym">Patinopecten yessoensis</name>
    <dbReference type="NCBI Taxonomy" id="6573"/>
    <lineage>
        <taxon>Eukaryota</taxon>
        <taxon>Metazoa</taxon>
        <taxon>Spiralia</taxon>
        <taxon>Lophotrochozoa</taxon>
        <taxon>Mollusca</taxon>
        <taxon>Bivalvia</taxon>
        <taxon>Autobranchia</taxon>
        <taxon>Pteriomorphia</taxon>
        <taxon>Pectinida</taxon>
        <taxon>Pectinoidea</taxon>
        <taxon>Pectinidae</taxon>
        <taxon>Mizuhopecten</taxon>
    </lineage>
</organism>
<dbReference type="PANTHER" id="PTHR10887:SF341">
    <property type="entry name" value="NFX1-TYPE ZINC FINGER-CONTAINING PROTEIN 1"/>
    <property type="match status" value="1"/>
</dbReference>
<feature type="domain" description="DNA2/NAM7 helicase helicase" evidence="1">
    <location>
        <begin position="457"/>
        <end position="702"/>
    </location>
</feature>
<accession>A0A210QEZ1</accession>
<dbReference type="Proteomes" id="UP000242188">
    <property type="component" value="Unassembled WGS sequence"/>
</dbReference>
<dbReference type="OrthoDB" id="2423195at2759"/>
<gene>
    <name evidence="3" type="ORF">KP79_PYT23442</name>
</gene>
<evidence type="ECO:0000313" key="4">
    <source>
        <dbReference type="Proteomes" id="UP000242188"/>
    </source>
</evidence>
<evidence type="ECO:0000313" key="3">
    <source>
        <dbReference type="EMBL" id="OWF47298.1"/>
    </source>
</evidence>
<dbReference type="Pfam" id="PF13086">
    <property type="entry name" value="AAA_11"/>
    <property type="match status" value="1"/>
</dbReference>
<dbReference type="AlphaFoldDB" id="A0A210QEZ1"/>
<dbReference type="InterPro" id="IPR045055">
    <property type="entry name" value="DNA2/NAM7-like"/>
</dbReference>
<name>A0A210QEZ1_MIZYE</name>